<comment type="caution">
    <text evidence="1">The sequence shown here is derived from an EMBL/GenBank/DDBJ whole genome shotgun (WGS) entry which is preliminary data.</text>
</comment>
<dbReference type="EMBL" id="RHLQ01000002">
    <property type="protein sequence ID" value="RND01345.1"/>
    <property type="molecule type" value="Genomic_DNA"/>
</dbReference>
<dbReference type="Proteomes" id="UP000279909">
    <property type="component" value="Unassembled WGS sequence"/>
</dbReference>
<gene>
    <name evidence="1" type="ORF">EC501_01685</name>
</gene>
<evidence type="ECO:0000313" key="2">
    <source>
        <dbReference type="Proteomes" id="UP000279909"/>
    </source>
</evidence>
<evidence type="ECO:0000313" key="1">
    <source>
        <dbReference type="EMBL" id="RND01345.1"/>
    </source>
</evidence>
<dbReference type="AlphaFoldDB" id="A0A3M8HG68"/>
<keyword evidence="2" id="KW-1185">Reference proteome</keyword>
<sequence length="82" mass="9393">MILSAYNSSIVSMSKVENVPNNVQTIIDPNLKLQLINDGEKGSYIIFHLNGDVKFDFITQDNRITINFKENQNVLKRKILII</sequence>
<reference evidence="1 2" key="1">
    <citation type="journal article" date="2014" name="Int. J. Syst. Evol. Microbiol.">
        <title>Lysinibacillus halotolerans sp. nov., isolated from saline-alkaline soil.</title>
        <authorList>
            <person name="Kong D."/>
            <person name="Wang Y."/>
            <person name="Zhao B."/>
            <person name="Li Y."/>
            <person name="Song J."/>
            <person name="Zhai Y."/>
            <person name="Zhang C."/>
            <person name="Wang H."/>
            <person name="Chen X."/>
            <person name="Zhao B."/>
            <person name="Ruan Z."/>
        </authorList>
    </citation>
    <scope>NUCLEOTIDE SEQUENCE [LARGE SCALE GENOMIC DNA]</scope>
    <source>
        <strain evidence="1 2">MCCC 1A12703</strain>
    </source>
</reference>
<accession>A0A3M8HG68</accession>
<organism evidence="1 2">
    <name type="scientific">Lysinibacillus halotolerans</name>
    <dbReference type="NCBI Taxonomy" id="1368476"/>
    <lineage>
        <taxon>Bacteria</taxon>
        <taxon>Bacillati</taxon>
        <taxon>Bacillota</taxon>
        <taxon>Bacilli</taxon>
        <taxon>Bacillales</taxon>
        <taxon>Bacillaceae</taxon>
        <taxon>Lysinibacillus</taxon>
    </lineage>
</organism>
<name>A0A3M8HG68_9BACI</name>
<proteinExistence type="predicted"/>
<protein>
    <submittedName>
        <fullName evidence="1">Uncharacterized protein</fullName>
    </submittedName>
</protein>